<dbReference type="Proteomes" id="UP000292052">
    <property type="component" value="Unassembled WGS sequence"/>
</dbReference>
<dbReference type="AlphaFoldDB" id="A0A482WET8"/>
<gene>
    <name evidence="1" type="ORF">BDFB_013554</name>
</gene>
<sequence length="122" mass="13600">CFEFCQSLVKIFTARATLALKNNNGHKHISEIEDVVEEAVCWPHEVTKFTSEAANEKCPMMNVKFLIKLSGACRRNGKCTVYFSKIPGLVATYLELFHPEGYTDRSSRGSSASLLIGLEPDI</sequence>
<evidence type="ECO:0000313" key="2">
    <source>
        <dbReference type="Proteomes" id="UP000292052"/>
    </source>
</evidence>
<dbReference type="EMBL" id="QDEB01001252">
    <property type="protein sequence ID" value="RZC43203.1"/>
    <property type="molecule type" value="Genomic_DNA"/>
</dbReference>
<accession>A0A482WET8</accession>
<name>A0A482WET8_ASBVE</name>
<proteinExistence type="predicted"/>
<feature type="non-terminal residue" evidence="1">
    <location>
        <position position="122"/>
    </location>
</feature>
<feature type="non-terminal residue" evidence="1">
    <location>
        <position position="1"/>
    </location>
</feature>
<evidence type="ECO:0000313" key="1">
    <source>
        <dbReference type="EMBL" id="RZC43203.1"/>
    </source>
</evidence>
<comment type="caution">
    <text evidence="1">The sequence shown here is derived from an EMBL/GenBank/DDBJ whole genome shotgun (WGS) entry which is preliminary data.</text>
</comment>
<keyword evidence="2" id="KW-1185">Reference proteome</keyword>
<protein>
    <submittedName>
        <fullName evidence="1">Uncharacterized protein</fullName>
    </submittedName>
</protein>
<reference evidence="1 2" key="1">
    <citation type="submission" date="2017-03" db="EMBL/GenBank/DDBJ databases">
        <title>Genome of the blue death feigning beetle - Asbolus verrucosus.</title>
        <authorList>
            <person name="Rider S.D."/>
        </authorList>
    </citation>
    <scope>NUCLEOTIDE SEQUENCE [LARGE SCALE GENOMIC DNA]</scope>
    <source>
        <strain evidence="1">Butters</strain>
        <tissue evidence="1">Head and leg muscle</tissue>
    </source>
</reference>
<organism evidence="1 2">
    <name type="scientific">Asbolus verrucosus</name>
    <name type="common">Desert ironclad beetle</name>
    <dbReference type="NCBI Taxonomy" id="1661398"/>
    <lineage>
        <taxon>Eukaryota</taxon>
        <taxon>Metazoa</taxon>
        <taxon>Ecdysozoa</taxon>
        <taxon>Arthropoda</taxon>
        <taxon>Hexapoda</taxon>
        <taxon>Insecta</taxon>
        <taxon>Pterygota</taxon>
        <taxon>Neoptera</taxon>
        <taxon>Endopterygota</taxon>
        <taxon>Coleoptera</taxon>
        <taxon>Polyphaga</taxon>
        <taxon>Cucujiformia</taxon>
        <taxon>Tenebrionidae</taxon>
        <taxon>Pimeliinae</taxon>
        <taxon>Asbolus</taxon>
    </lineage>
</organism>